<dbReference type="HOGENOM" id="CLU_126345_0_0_1"/>
<dbReference type="Proteomes" id="UP000030746">
    <property type="component" value="Unassembled WGS sequence"/>
</dbReference>
<name>V4A733_LOTGI</name>
<dbReference type="AlphaFoldDB" id="V4A733"/>
<reference evidence="3 4" key="1">
    <citation type="journal article" date="2013" name="Nature">
        <title>Insights into bilaterian evolution from three spiralian genomes.</title>
        <authorList>
            <person name="Simakov O."/>
            <person name="Marletaz F."/>
            <person name="Cho S.J."/>
            <person name="Edsinger-Gonzales E."/>
            <person name="Havlak P."/>
            <person name="Hellsten U."/>
            <person name="Kuo D.H."/>
            <person name="Larsson T."/>
            <person name="Lv J."/>
            <person name="Arendt D."/>
            <person name="Savage R."/>
            <person name="Osoegawa K."/>
            <person name="de Jong P."/>
            <person name="Grimwood J."/>
            <person name="Chapman J.A."/>
            <person name="Shapiro H."/>
            <person name="Aerts A."/>
            <person name="Otillar R.P."/>
            <person name="Terry A.Y."/>
            <person name="Boore J.L."/>
            <person name="Grigoriev I.V."/>
            <person name="Lindberg D.R."/>
            <person name="Seaver E.C."/>
            <person name="Weisblat D.A."/>
            <person name="Putnam N.H."/>
            <person name="Rokhsar D.S."/>
        </authorList>
    </citation>
    <scope>NUCLEOTIDE SEQUENCE [LARGE SCALE GENOMIC DNA]</scope>
</reference>
<dbReference type="RefSeq" id="XP_009060128.1">
    <property type="nucleotide sequence ID" value="XM_009061880.1"/>
</dbReference>
<dbReference type="STRING" id="225164.V4A733"/>
<evidence type="ECO:0000313" key="4">
    <source>
        <dbReference type="Proteomes" id="UP000030746"/>
    </source>
</evidence>
<evidence type="ECO:0000256" key="2">
    <source>
        <dbReference type="ARBA" id="ARBA00023180"/>
    </source>
</evidence>
<dbReference type="InterPro" id="IPR045860">
    <property type="entry name" value="Snake_toxin-like_sf"/>
</dbReference>
<evidence type="ECO:0000313" key="3">
    <source>
        <dbReference type="EMBL" id="ESO89086.1"/>
    </source>
</evidence>
<evidence type="ECO:0008006" key="5">
    <source>
        <dbReference type="Google" id="ProtNLM"/>
    </source>
</evidence>
<dbReference type="OMA" id="YGTYNIR"/>
<sequence length="139" mass="15965">MLTPHIYIVYICFSGSALKCFVCNSYHQADCADWFDNVTQHLTQCNDDEQMCRKIIQEVYYDGEWDVRYIRQCAKLGEVGGRHGRECKERVGTYDVKLRYCHCNNQDGCNGAQSYNTGLTLPLSLTMLSAVVYNVLNRV</sequence>
<keyword evidence="2" id="KW-0325">Glycoprotein</keyword>
<dbReference type="KEGG" id="lgi:LOTGIDRAFT_106733"/>
<accession>V4A733</accession>
<dbReference type="Pfam" id="PF17064">
    <property type="entry name" value="QVR"/>
    <property type="match status" value="1"/>
</dbReference>
<protein>
    <recommendedName>
        <fullName evidence="5">Protein sleepless</fullName>
    </recommendedName>
</protein>
<proteinExistence type="predicted"/>
<dbReference type="PANTHER" id="PTHR33562:SF2">
    <property type="entry name" value="PROTEIN QUIVER"/>
    <property type="match status" value="1"/>
</dbReference>
<dbReference type="PANTHER" id="PTHR33562">
    <property type="entry name" value="ATILLA, ISOFORM B-RELATED-RELATED"/>
    <property type="match status" value="1"/>
</dbReference>
<dbReference type="GO" id="GO:0032222">
    <property type="term" value="P:regulation of synaptic transmission, cholinergic"/>
    <property type="evidence" value="ECO:0007669"/>
    <property type="project" value="InterPro"/>
</dbReference>
<dbReference type="GeneID" id="20230137"/>
<keyword evidence="4" id="KW-1185">Reference proteome</keyword>
<dbReference type="EMBL" id="KB202619">
    <property type="protein sequence ID" value="ESO89086.1"/>
    <property type="molecule type" value="Genomic_DNA"/>
</dbReference>
<keyword evidence="1" id="KW-0732">Signal</keyword>
<dbReference type="InterPro" id="IPR031424">
    <property type="entry name" value="QVR-like"/>
</dbReference>
<dbReference type="SUPFAM" id="SSF57302">
    <property type="entry name" value="Snake toxin-like"/>
    <property type="match status" value="1"/>
</dbReference>
<dbReference type="OrthoDB" id="6110560at2759"/>
<organism evidence="3 4">
    <name type="scientific">Lottia gigantea</name>
    <name type="common">Giant owl limpet</name>
    <dbReference type="NCBI Taxonomy" id="225164"/>
    <lineage>
        <taxon>Eukaryota</taxon>
        <taxon>Metazoa</taxon>
        <taxon>Spiralia</taxon>
        <taxon>Lophotrochozoa</taxon>
        <taxon>Mollusca</taxon>
        <taxon>Gastropoda</taxon>
        <taxon>Patellogastropoda</taxon>
        <taxon>Lottioidea</taxon>
        <taxon>Lottiidae</taxon>
        <taxon>Lottia</taxon>
    </lineage>
</organism>
<evidence type="ECO:0000256" key="1">
    <source>
        <dbReference type="ARBA" id="ARBA00022729"/>
    </source>
</evidence>
<dbReference type="CTD" id="20230137"/>
<dbReference type="InterPro" id="IPR050975">
    <property type="entry name" value="Sleep_regulator"/>
</dbReference>
<gene>
    <name evidence="3" type="ORF">LOTGIDRAFT_106733</name>
</gene>
<dbReference type="GO" id="GO:0030431">
    <property type="term" value="P:sleep"/>
    <property type="evidence" value="ECO:0007669"/>
    <property type="project" value="InterPro"/>
</dbReference>